<sequence length="459" mass="51744">MSIKSFSVVLAVLTLSACQTVPKQPVPLPHILNNEPKACLHIDDKLCTSDWWRVFNDATLNDFMREVVIHNHELSVATLNLQKAILSHQKTKDNKKIMVSNTALAGHRAQKSLSTGEIRSSSNFDVSVNASWEVDLWGKLALQQNISDWEMQASRADRRAVFVSLTATAVREYFNLLGIQQKRLENQQALQYQQKQRKFLQSQLKLGLIAPADTLPIEQTINNLKQIANNLAQQEQASLSTLSLLSQIDKKDLQKQLGNQKFPPNLPTDIKHSSMAVINHRPDVQAQMWRLTASLVQQDLIKKNQYPTLVFTAGAGSQHTHLLDLLKVPVLNWGISLNIPNLNPKDHQYHLNLAKIDEHIATLNYQDSVYKALSDVQDKLENLENLKQNHQLILKANQLAKKQLAHQQKRHELGFISIRELEESKEHARQAQTAVTDSVINQAQALVSVYQAVGGMVNS</sequence>
<dbReference type="Gene3D" id="2.20.200.10">
    <property type="entry name" value="Outer membrane efflux proteins (OEP)"/>
    <property type="match status" value="1"/>
</dbReference>
<keyword evidence="4" id="KW-1185">Reference proteome</keyword>
<dbReference type="InterPro" id="IPR010131">
    <property type="entry name" value="MdtP/NodT-like"/>
</dbReference>
<comment type="caution">
    <text evidence="3">The sequence shown here is derived from an EMBL/GenBank/DDBJ whole genome shotgun (WGS) entry which is preliminary data.</text>
</comment>
<protein>
    <submittedName>
        <fullName evidence="3">TolC family protein</fullName>
    </submittedName>
</protein>
<evidence type="ECO:0000256" key="1">
    <source>
        <dbReference type="ARBA" id="ARBA00007613"/>
    </source>
</evidence>
<dbReference type="Proteomes" id="UP001624684">
    <property type="component" value="Unassembled WGS sequence"/>
</dbReference>
<proteinExistence type="inferred from homology"/>
<dbReference type="Pfam" id="PF02321">
    <property type="entry name" value="OEP"/>
    <property type="match status" value="2"/>
</dbReference>
<reference evidence="3 4" key="1">
    <citation type="submission" date="2024-11" db="EMBL/GenBank/DDBJ databases">
        <title>First Report of Moraxella oculi in Brazil in an Infectious Bovine Keratoconjunctivitis Outbreak.</title>
        <authorList>
            <person name="Carvalho C.V."/>
            <person name="Domingues R."/>
            <person name="Coutinho C."/>
            <person name="Honorio N.T.B.S."/>
            <person name="Faza D.R.L.R."/>
            <person name="Carvalho W.A."/>
            <person name="Machado A.B.F."/>
            <person name="Martins M.F."/>
            <person name="Gaspar E.B."/>
        </authorList>
    </citation>
    <scope>NUCLEOTIDE SEQUENCE [LARGE SCALE GENOMIC DNA]</scope>
    <source>
        <strain evidence="3 4">2117LE</strain>
    </source>
</reference>
<organism evidence="3 4">
    <name type="scientific">Moraxella oculi</name>
    <dbReference type="NCBI Taxonomy" id="2940516"/>
    <lineage>
        <taxon>Bacteria</taxon>
        <taxon>Pseudomonadati</taxon>
        <taxon>Pseudomonadota</taxon>
        <taxon>Gammaproteobacteria</taxon>
        <taxon>Moraxellales</taxon>
        <taxon>Moraxellaceae</taxon>
        <taxon>Moraxella</taxon>
    </lineage>
</organism>
<evidence type="ECO:0000313" key="4">
    <source>
        <dbReference type="Proteomes" id="UP001624684"/>
    </source>
</evidence>
<dbReference type="Gene3D" id="1.20.1600.10">
    <property type="entry name" value="Outer membrane efflux proteins (OEP)"/>
    <property type="match status" value="1"/>
</dbReference>
<dbReference type="PANTHER" id="PTHR30203:SF30">
    <property type="entry name" value="OUTER MEMBRANE PROTEIN-RELATED"/>
    <property type="match status" value="1"/>
</dbReference>
<comment type="similarity">
    <text evidence="1">Belongs to the outer membrane factor (OMF) (TC 1.B.17) family.</text>
</comment>
<name>A0ABW8UBI7_9GAMM</name>
<dbReference type="RefSeq" id="WP_249100157.1">
    <property type="nucleotide sequence ID" value="NZ_JAMBAQ010000009.1"/>
</dbReference>
<keyword evidence="2" id="KW-0175">Coiled coil</keyword>
<dbReference type="SUPFAM" id="SSF56954">
    <property type="entry name" value="Outer membrane efflux proteins (OEP)"/>
    <property type="match status" value="1"/>
</dbReference>
<gene>
    <name evidence="3" type="ORF">ACJHVH_06420</name>
</gene>
<dbReference type="PROSITE" id="PS51257">
    <property type="entry name" value="PROKAR_LIPOPROTEIN"/>
    <property type="match status" value="1"/>
</dbReference>
<feature type="coiled-coil region" evidence="2">
    <location>
        <begin position="373"/>
        <end position="403"/>
    </location>
</feature>
<accession>A0ABW8UBI7</accession>
<dbReference type="EMBL" id="JBJJXE010000009">
    <property type="protein sequence ID" value="MFL1732630.1"/>
    <property type="molecule type" value="Genomic_DNA"/>
</dbReference>
<dbReference type="PANTHER" id="PTHR30203">
    <property type="entry name" value="OUTER MEMBRANE CATION EFFLUX PROTEIN"/>
    <property type="match status" value="1"/>
</dbReference>
<dbReference type="InterPro" id="IPR003423">
    <property type="entry name" value="OMP_efflux"/>
</dbReference>
<evidence type="ECO:0000313" key="3">
    <source>
        <dbReference type="EMBL" id="MFL1732630.1"/>
    </source>
</evidence>
<evidence type="ECO:0000256" key="2">
    <source>
        <dbReference type="SAM" id="Coils"/>
    </source>
</evidence>